<dbReference type="OrthoDB" id="9807214at2"/>
<evidence type="ECO:0000256" key="5">
    <source>
        <dbReference type="ARBA" id="ARBA00023136"/>
    </source>
</evidence>
<sequence length="246" mass="26556">MVSRYRFLFSLRWLGLFALAAVLVGACVWLGTWQHDRYESRATTNDRIAEAADAEPAPVAELAAAGEPLDSSHEWSMVSAEGVYDPEGEVLIRNRSVEGQTGYEVVTPLVLADGTAVLVDRGWVPPSEEGATALPDVPPPPAGTVTVTGRLRASEGTVSGFTRVDGVMQARTVSVDQIADETGLTLLPGYITETEPRDGLVAIPVVEERSWQNFAYAYQWWLFGAMIPVGLVLLARRDARTVAAQG</sequence>
<accession>A0A562VAJ5</accession>
<proteinExistence type="inferred from homology"/>
<keyword evidence="6" id="KW-1003">Cell membrane</keyword>
<keyword evidence="4 6" id="KW-1133">Transmembrane helix</keyword>
<dbReference type="PROSITE" id="PS51257">
    <property type="entry name" value="PROKAR_LIPOPROTEIN"/>
    <property type="match status" value="1"/>
</dbReference>
<dbReference type="PANTHER" id="PTHR23427:SF2">
    <property type="entry name" value="SURFEIT LOCUS PROTEIN 1"/>
    <property type="match status" value="1"/>
</dbReference>
<dbReference type="Proteomes" id="UP000321617">
    <property type="component" value="Unassembled WGS sequence"/>
</dbReference>
<evidence type="ECO:0000313" key="7">
    <source>
        <dbReference type="EMBL" id="TWJ14909.1"/>
    </source>
</evidence>
<protein>
    <recommendedName>
        <fullName evidence="6">SURF1-like protein</fullName>
    </recommendedName>
</protein>
<dbReference type="AlphaFoldDB" id="A0A562VAJ5"/>
<keyword evidence="3 6" id="KW-0812">Transmembrane</keyword>
<name>A0A562VAJ5_9ACTN</name>
<keyword evidence="5 6" id="KW-0472">Membrane</keyword>
<dbReference type="Pfam" id="PF02104">
    <property type="entry name" value="SURF1"/>
    <property type="match status" value="1"/>
</dbReference>
<gene>
    <name evidence="7" type="ORF">LX16_0603</name>
</gene>
<evidence type="ECO:0000313" key="8">
    <source>
        <dbReference type="Proteomes" id="UP000321617"/>
    </source>
</evidence>
<dbReference type="PANTHER" id="PTHR23427">
    <property type="entry name" value="SURFEIT LOCUS PROTEIN"/>
    <property type="match status" value="1"/>
</dbReference>
<dbReference type="PROSITE" id="PS50895">
    <property type="entry name" value="SURF1"/>
    <property type="match status" value="1"/>
</dbReference>
<dbReference type="InterPro" id="IPR045214">
    <property type="entry name" value="Surf1/Surf4"/>
</dbReference>
<evidence type="ECO:0000256" key="4">
    <source>
        <dbReference type="ARBA" id="ARBA00022989"/>
    </source>
</evidence>
<evidence type="ECO:0000256" key="1">
    <source>
        <dbReference type="ARBA" id="ARBA00004370"/>
    </source>
</evidence>
<comment type="caution">
    <text evidence="6">Lacks conserved residue(s) required for the propagation of feature annotation.</text>
</comment>
<reference evidence="7 8" key="1">
    <citation type="journal article" date="2013" name="Stand. Genomic Sci.">
        <title>Genomic Encyclopedia of Type Strains, Phase I: The one thousand microbial genomes (KMG-I) project.</title>
        <authorList>
            <person name="Kyrpides N.C."/>
            <person name="Woyke T."/>
            <person name="Eisen J.A."/>
            <person name="Garrity G."/>
            <person name="Lilburn T.G."/>
            <person name="Beck B.J."/>
            <person name="Whitman W.B."/>
            <person name="Hugenholtz P."/>
            <person name="Klenk H.P."/>
        </authorList>
    </citation>
    <scope>NUCLEOTIDE SEQUENCE [LARGE SCALE GENOMIC DNA]</scope>
    <source>
        <strain evidence="7 8">DSM 45044</strain>
    </source>
</reference>
<keyword evidence="8" id="KW-1185">Reference proteome</keyword>
<dbReference type="CDD" id="cd06662">
    <property type="entry name" value="SURF1"/>
    <property type="match status" value="1"/>
</dbReference>
<comment type="caution">
    <text evidence="7">The sequence shown here is derived from an EMBL/GenBank/DDBJ whole genome shotgun (WGS) entry which is preliminary data.</text>
</comment>
<evidence type="ECO:0000256" key="2">
    <source>
        <dbReference type="ARBA" id="ARBA00007165"/>
    </source>
</evidence>
<dbReference type="GO" id="GO:0005886">
    <property type="term" value="C:plasma membrane"/>
    <property type="evidence" value="ECO:0007669"/>
    <property type="project" value="UniProtKB-SubCell"/>
</dbReference>
<comment type="similarity">
    <text evidence="2 6">Belongs to the SURF1 family.</text>
</comment>
<evidence type="ECO:0000256" key="6">
    <source>
        <dbReference type="RuleBase" id="RU363076"/>
    </source>
</evidence>
<dbReference type="RefSeq" id="WP_158645462.1">
    <property type="nucleotide sequence ID" value="NZ_BAABIJ010000001.1"/>
</dbReference>
<comment type="subcellular location">
    <subcellularLocation>
        <location evidence="6">Cell membrane</location>
        <topology evidence="6">Multi-pass membrane protein</topology>
    </subcellularLocation>
    <subcellularLocation>
        <location evidence="1">Membrane</location>
    </subcellularLocation>
</comment>
<dbReference type="EMBL" id="VLLL01000005">
    <property type="protein sequence ID" value="TWJ14909.1"/>
    <property type="molecule type" value="Genomic_DNA"/>
</dbReference>
<organism evidence="7 8">
    <name type="scientific">Stackebrandtia albiflava</name>
    <dbReference type="NCBI Taxonomy" id="406432"/>
    <lineage>
        <taxon>Bacteria</taxon>
        <taxon>Bacillati</taxon>
        <taxon>Actinomycetota</taxon>
        <taxon>Actinomycetes</taxon>
        <taxon>Glycomycetales</taxon>
        <taxon>Glycomycetaceae</taxon>
        <taxon>Stackebrandtia</taxon>
    </lineage>
</organism>
<dbReference type="InterPro" id="IPR002994">
    <property type="entry name" value="Surf1/Shy1"/>
</dbReference>
<feature type="transmembrane region" description="Helical" evidence="6">
    <location>
        <begin position="218"/>
        <end position="235"/>
    </location>
</feature>
<evidence type="ECO:0000256" key="3">
    <source>
        <dbReference type="ARBA" id="ARBA00022692"/>
    </source>
</evidence>